<evidence type="ECO:0000313" key="4">
    <source>
        <dbReference type="Proteomes" id="UP000214646"/>
    </source>
</evidence>
<feature type="compositionally biased region" description="Low complexity" evidence="1">
    <location>
        <begin position="7"/>
        <end position="23"/>
    </location>
</feature>
<dbReference type="PROSITE" id="PS51192">
    <property type="entry name" value="HELICASE_ATP_BIND_1"/>
    <property type="match status" value="1"/>
</dbReference>
<dbReference type="OrthoDB" id="9814088at2"/>
<evidence type="ECO:0000313" key="3">
    <source>
        <dbReference type="EMBL" id="OWK37390.1"/>
    </source>
</evidence>
<keyword evidence="4" id="KW-1185">Reference proteome</keyword>
<reference evidence="4" key="1">
    <citation type="submission" date="2017-06" db="EMBL/GenBank/DDBJ databases">
        <title>Genome analysis of Fimbriiglobus ruber SP5, the first member of the order Planctomycetales with confirmed chitinolytic capability.</title>
        <authorList>
            <person name="Ravin N.V."/>
            <person name="Rakitin A.L."/>
            <person name="Ivanova A.A."/>
            <person name="Beletsky A.V."/>
            <person name="Kulichevskaya I.S."/>
            <person name="Mardanov A.V."/>
            <person name="Dedysh S.N."/>
        </authorList>
    </citation>
    <scope>NUCLEOTIDE SEQUENCE [LARGE SCALE GENOMIC DNA]</scope>
    <source>
        <strain evidence="4">SP5</strain>
    </source>
</reference>
<dbReference type="Gene3D" id="3.40.50.300">
    <property type="entry name" value="P-loop containing nucleotide triphosphate hydrolases"/>
    <property type="match status" value="2"/>
</dbReference>
<evidence type="ECO:0000259" key="2">
    <source>
        <dbReference type="PROSITE" id="PS51192"/>
    </source>
</evidence>
<dbReference type="AlphaFoldDB" id="A0A225D717"/>
<dbReference type="SMART" id="SM00487">
    <property type="entry name" value="DEXDc"/>
    <property type="match status" value="1"/>
</dbReference>
<dbReference type="Proteomes" id="UP000214646">
    <property type="component" value="Unassembled WGS sequence"/>
</dbReference>
<dbReference type="InterPro" id="IPR014001">
    <property type="entry name" value="Helicase_ATP-bd"/>
</dbReference>
<gene>
    <name evidence="3" type="ORF">FRUB_06510</name>
</gene>
<feature type="region of interest" description="Disordered" evidence="1">
    <location>
        <begin position="272"/>
        <end position="313"/>
    </location>
</feature>
<dbReference type="EMBL" id="NIDE01000014">
    <property type="protein sequence ID" value="OWK37390.1"/>
    <property type="molecule type" value="Genomic_DNA"/>
</dbReference>
<proteinExistence type="predicted"/>
<feature type="region of interest" description="Disordered" evidence="1">
    <location>
        <begin position="1"/>
        <end position="24"/>
    </location>
</feature>
<accession>A0A225D717</accession>
<dbReference type="RefSeq" id="WP_088257320.1">
    <property type="nucleotide sequence ID" value="NZ_NIDE01000014.1"/>
</dbReference>
<name>A0A225D717_9BACT</name>
<evidence type="ECO:0000256" key="1">
    <source>
        <dbReference type="SAM" id="MobiDB-lite"/>
    </source>
</evidence>
<dbReference type="SUPFAM" id="SSF52540">
    <property type="entry name" value="P-loop containing nucleoside triphosphate hydrolases"/>
    <property type="match status" value="2"/>
</dbReference>
<dbReference type="InterPro" id="IPR027417">
    <property type="entry name" value="P-loop_NTPase"/>
</dbReference>
<feature type="domain" description="Helicase ATP-binding" evidence="2">
    <location>
        <begin position="410"/>
        <end position="582"/>
    </location>
</feature>
<sequence>MPDNDTPTEPGIGPGPTQTPTAGKYRPFAEARAFVRSLGLKSQREWSDYCKSGRRPVDIPTTPHTVYAEWVDLKDWLGSGKGSTKSFEEVQEYARSLGIRTFEEWKAHVKGGLPPGIPRNPQDTFRIKGFTTWRAFLDRKYLPFAEARALVRTWGLRTKREWKARTEQPDFPRTKIPSSPWDTYRADGWVSLDDWLGNENRWSRPQIRGFLDSLLPVVHDLSPAELLVILKRKGLFEGDFRKNSNRSILEDLIKLLNANDPAGVVQNLVDRLDQTVPPTDLSPTDTPTGDGEPPPLGEDTLNGGWVGEPEQPRDPDTVDGVADIVNDDQSVLDFLIENRVAGYWQRVLTGDPTFSVEDFRRHEGGTRSNLTRDRFLEEYDAAMSLLIPPTYAYQKVGRLAPPLPMQRLIAYRVLKQKCVGNWSGVGAGKTVSAILSALVVEAQLTVVLAFNSTLEMWEGEIKKVCPTAQVAVKSRGPFEFPGAGPAFVVMNYESFQQEWAKTEFVPHVTTAGRRLDMVIIDEIQTVRQRSGAEESARRGGVNHLLNEARARNENLRVLGMSATPVINDLHEARVTLEMITGRSFAHIPTRYSVANAITFHQQMIRHGLRLRPRYPVTVEEAVVTVDGRPVLDDLRALGRIRLGGIHALERVLLRAKLDAVRDRLRPGTLVYTQFIEGFVDELIGAAIGKGLSVGVFTGDDKSGLDRFRNRLKPDVPAADRCDVLIGSAPVGTGVDGLQEVGDRLIFASLPWTAAEYDQVIGRLKRHGARFERIEVFVPQVVLTDGNSNWSWDAYRFQCIRFKRTLADAVIDGTVPEGRLPTRDEMFRQSLATLQEWMDRVARD</sequence>
<feature type="compositionally biased region" description="Low complexity" evidence="1">
    <location>
        <begin position="275"/>
        <end position="291"/>
    </location>
</feature>
<organism evidence="3 4">
    <name type="scientific">Fimbriiglobus ruber</name>
    <dbReference type="NCBI Taxonomy" id="1908690"/>
    <lineage>
        <taxon>Bacteria</taxon>
        <taxon>Pseudomonadati</taxon>
        <taxon>Planctomycetota</taxon>
        <taxon>Planctomycetia</taxon>
        <taxon>Gemmatales</taxon>
        <taxon>Gemmataceae</taxon>
        <taxon>Fimbriiglobus</taxon>
    </lineage>
</organism>
<protein>
    <submittedName>
        <fullName evidence="3">Putative membrane protein</fullName>
    </submittedName>
</protein>
<comment type="caution">
    <text evidence="3">The sequence shown here is derived from an EMBL/GenBank/DDBJ whole genome shotgun (WGS) entry which is preliminary data.</text>
</comment>